<name>A0A679J4Z5_9HYPH</name>
<gene>
    <name evidence="2" type="ORF">MBUL_02269</name>
</gene>
<organism evidence="2">
    <name type="scientific">Methylobacterium bullatum</name>
    <dbReference type="NCBI Taxonomy" id="570505"/>
    <lineage>
        <taxon>Bacteria</taxon>
        <taxon>Pseudomonadati</taxon>
        <taxon>Pseudomonadota</taxon>
        <taxon>Alphaproteobacteria</taxon>
        <taxon>Hyphomicrobiales</taxon>
        <taxon>Methylobacteriaceae</taxon>
        <taxon>Methylobacterium</taxon>
    </lineage>
</organism>
<proteinExistence type="predicted"/>
<evidence type="ECO:0008006" key="3">
    <source>
        <dbReference type="Google" id="ProtNLM"/>
    </source>
</evidence>
<feature type="region of interest" description="Disordered" evidence="1">
    <location>
        <begin position="1"/>
        <end position="42"/>
    </location>
</feature>
<dbReference type="AlphaFoldDB" id="A0A679J4Z5"/>
<reference evidence="2" key="1">
    <citation type="submission" date="2019-12" db="EMBL/GenBank/DDBJ databases">
        <authorList>
            <person name="Cremers G."/>
        </authorList>
    </citation>
    <scope>NUCLEOTIDE SEQUENCE</scope>
    <source>
        <strain evidence="2">Mbul1</strain>
    </source>
</reference>
<evidence type="ECO:0000313" key="2">
    <source>
        <dbReference type="EMBL" id="CAA2103585.1"/>
    </source>
</evidence>
<protein>
    <recommendedName>
        <fullName evidence="3">Group II intron-encoded protein LtrA</fullName>
    </recommendedName>
</protein>
<sequence>MTMQPAGRQMPARAGRSEREQGEALRTTGSDEAGGPRHSLGTMEPGLLEAALARQNLQRAWKRVRANKGAAGVDGLDIAQTAAHLRTAWPLIREQVLLQVLQPLLDPHFSPHSYGYRPGRLRGRAGDAGVIRLIRAYLGSGIMSGGVVRERGIGPTQGGPCPCCWPTCCSTKWTGSWNGAAITSCGMRTT</sequence>
<evidence type="ECO:0000256" key="1">
    <source>
        <dbReference type="SAM" id="MobiDB-lite"/>
    </source>
</evidence>
<dbReference type="EMBL" id="LR743504">
    <property type="protein sequence ID" value="CAA2103585.1"/>
    <property type="molecule type" value="Genomic_DNA"/>
</dbReference>
<accession>A0A679J4Z5</accession>